<keyword evidence="4" id="KW-0698">rRNA processing</keyword>
<evidence type="ECO:0000256" key="4">
    <source>
        <dbReference type="ARBA" id="ARBA00022552"/>
    </source>
</evidence>
<feature type="region of interest" description="Disordered" evidence="11">
    <location>
        <begin position="207"/>
        <end position="228"/>
    </location>
</feature>
<protein>
    <recommendedName>
        <fullName evidence="3">Multiple RNA-binding domain-containing protein 1</fullName>
    </recommendedName>
</protein>
<comment type="similarity">
    <text evidence="2">Belongs to the RRM MRD1 family.</text>
</comment>
<name>A0A167DUZ1_9ASCO</name>
<dbReference type="SMART" id="SM00360">
    <property type="entry name" value="RRM"/>
    <property type="match status" value="5"/>
</dbReference>
<feature type="domain" description="RRM" evidence="12">
    <location>
        <begin position="2"/>
        <end position="79"/>
    </location>
</feature>
<dbReference type="GO" id="GO:1990904">
    <property type="term" value="C:ribonucleoprotein complex"/>
    <property type="evidence" value="ECO:0007669"/>
    <property type="project" value="UniProtKB-KW"/>
</dbReference>
<dbReference type="GO" id="GO:0005634">
    <property type="term" value="C:nucleus"/>
    <property type="evidence" value="ECO:0007669"/>
    <property type="project" value="UniProtKB-SubCell"/>
</dbReference>
<feature type="domain" description="RRM" evidence="12">
    <location>
        <begin position="303"/>
        <end position="381"/>
    </location>
</feature>
<evidence type="ECO:0000256" key="3">
    <source>
        <dbReference type="ARBA" id="ARBA00013428"/>
    </source>
</evidence>
<sequence length="833" mass="93234">MSRIIIKNLPLYLTEDKLKKHFSAKGNVTDVKLMKTRDGRSRRFGFIGYKTDSEAVEAVRFFNDSFIDTAKLAVEIAKTTNDDSLVSSEQRHLKNKEKRRRQEQQLEEALSRKKQKHTVAKETKADDNEDPQLAEYLGAMNAKKGVKSWANDDILPVNSDAPVASTTTVIPDDPEDDEYIQMPEQKSSENVENVEEEEEKFVSLSDFAKDEDQPETKEVTEEGEDSELAKDENVSDLDWLRMRRQRMVENSKPKDAADVAGVEQTNENITIVSPATVADIVVEQEDEEPSEQDKFREKISKTGRLFLRNLLYSATEEEFRGLFGRFGELEEVHIPVDPKSGKAKGFAYVLYKNSEDAVAAYENLDRTIFQGRLLHILPADAKKEHKLDEFDLKNLPLKKQNELRRKAAAAKQQFSWNSLYLNSDAIMETAAKKLGITKSELINPESSDSAVQQALAESSAINTVKEYFESKGVDLLSFNRKEKSDNVILVKNLPFDTSLEEITDMFSTYGELRKVLMPPDGGIAMVVFKNAPQARAAFTKLAYRRVKSSILYLEKGPKGIFEGDQDAPDRNEVSAPVSSAKEAKVSASDILGTAPGVGEAGLVERTSLFVKNLNFKTTSADLHNAFKALEGYLVAQVKQKPDAKNPGKTLSMGFGFVEFSSRETANVALNAMDGFVLDGHKLQLKISNRGQDKTDDSTLVSGQKAKSKILIKNIPFEATKKDIQKLFGTFGQLRTVRLPKKFNKSARGFAFAEFVTAKEAENAMKALQGTHLLGRRLVMEYAEADAENGEEQISRMEEKMRKQVTNETLAGMRLSGKQKNIDLEDEENGLDGF</sequence>
<evidence type="ECO:0000259" key="12">
    <source>
        <dbReference type="PROSITE" id="PS50102"/>
    </source>
</evidence>
<dbReference type="OrthoDB" id="439639at2759"/>
<feature type="domain" description="RRM" evidence="12">
    <location>
        <begin position="486"/>
        <end position="558"/>
    </location>
</feature>
<dbReference type="KEGG" id="slb:AWJ20_1608"/>
<evidence type="ECO:0000313" key="13">
    <source>
        <dbReference type="EMBL" id="ANB13322.1"/>
    </source>
</evidence>
<evidence type="ECO:0000256" key="7">
    <source>
        <dbReference type="ARBA" id="ARBA00023242"/>
    </source>
</evidence>
<dbReference type="GO" id="GO:0003729">
    <property type="term" value="F:mRNA binding"/>
    <property type="evidence" value="ECO:0007669"/>
    <property type="project" value="TreeGrafter"/>
</dbReference>
<keyword evidence="6 9" id="KW-0694">RNA-binding</keyword>
<dbReference type="CDD" id="cd12565">
    <property type="entry name" value="RRM1_MRD1"/>
    <property type="match status" value="1"/>
</dbReference>
<evidence type="ECO:0000256" key="10">
    <source>
        <dbReference type="SAM" id="Coils"/>
    </source>
</evidence>
<organism evidence="13 14">
    <name type="scientific">Sugiyamaella lignohabitans</name>
    <dbReference type="NCBI Taxonomy" id="796027"/>
    <lineage>
        <taxon>Eukaryota</taxon>
        <taxon>Fungi</taxon>
        <taxon>Dikarya</taxon>
        <taxon>Ascomycota</taxon>
        <taxon>Saccharomycotina</taxon>
        <taxon>Dipodascomycetes</taxon>
        <taxon>Dipodascales</taxon>
        <taxon>Trichomonascaceae</taxon>
        <taxon>Sugiyamaella</taxon>
    </lineage>
</organism>
<evidence type="ECO:0000256" key="11">
    <source>
        <dbReference type="SAM" id="MobiDB-lite"/>
    </source>
</evidence>
<dbReference type="EMBL" id="CP014501">
    <property type="protein sequence ID" value="ANB13322.1"/>
    <property type="molecule type" value="Genomic_DNA"/>
</dbReference>
<dbReference type="AlphaFoldDB" id="A0A167DUZ1"/>
<dbReference type="FunFam" id="3.30.70.330:FF:000247">
    <property type="entry name" value="Multiple RNA-binding domain-containing protein 1"/>
    <property type="match status" value="1"/>
</dbReference>
<feature type="domain" description="RRM" evidence="12">
    <location>
        <begin position="707"/>
        <end position="784"/>
    </location>
</feature>
<dbReference type="InterPro" id="IPR003954">
    <property type="entry name" value="RRM_euk-type"/>
</dbReference>
<reference evidence="13 14" key="1">
    <citation type="submission" date="2016-02" db="EMBL/GenBank/DDBJ databases">
        <title>Complete genome sequence and transcriptome regulation of the pentose utilising yeast Sugiyamaella lignohabitans.</title>
        <authorList>
            <person name="Bellasio M."/>
            <person name="Peymann A."/>
            <person name="Valli M."/>
            <person name="Sipitzky M."/>
            <person name="Graf A."/>
            <person name="Sauer M."/>
            <person name="Marx H."/>
            <person name="Mattanovich D."/>
        </authorList>
    </citation>
    <scope>NUCLEOTIDE SEQUENCE [LARGE SCALE GENOMIC DNA]</scope>
    <source>
        <strain evidence="13 14">CBS 10342</strain>
    </source>
</reference>
<dbReference type="GeneID" id="30033429"/>
<keyword evidence="10" id="KW-0175">Coiled coil</keyword>
<evidence type="ECO:0000256" key="1">
    <source>
        <dbReference type="ARBA" id="ARBA00004123"/>
    </source>
</evidence>
<evidence type="ECO:0000256" key="2">
    <source>
        <dbReference type="ARBA" id="ARBA00008033"/>
    </source>
</evidence>
<dbReference type="PANTHER" id="PTHR48039:SF5">
    <property type="entry name" value="RNA-BINDING PROTEIN 28"/>
    <property type="match status" value="1"/>
</dbReference>
<dbReference type="Pfam" id="PF00076">
    <property type="entry name" value="RRM_1"/>
    <property type="match status" value="5"/>
</dbReference>
<feature type="domain" description="RRM" evidence="12">
    <location>
        <begin position="606"/>
        <end position="689"/>
    </location>
</feature>
<gene>
    <name evidence="13" type="primary">MRD1</name>
    <name evidence="13" type="ORF">AWJ20_1608</name>
</gene>
<feature type="region of interest" description="Disordered" evidence="11">
    <location>
        <begin position="83"/>
        <end position="131"/>
    </location>
</feature>
<evidence type="ECO:0000256" key="6">
    <source>
        <dbReference type="ARBA" id="ARBA00022884"/>
    </source>
</evidence>
<keyword evidence="5" id="KW-0677">Repeat</keyword>
<feature type="coiled-coil region" evidence="10">
    <location>
        <begin position="779"/>
        <end position="806"/>
    </location>
</feature>
<dbReference type="InterPro" id="IPR051945">
    <property type="entry name" value="RRM_MRD1_RNA_proc_ribogen"/>
</dbReference>
<comment type="subcellular location">
    <subcellularLocation>
        <location evidence="1">Nucleus</location>
    </subcellularLocation>
</comment>
<dbReference type="Proteomes" id="UP000189580">
    <property type="component" value="Chromosome a"/>
</dbReference>
<keyword evidence="7" id="KW-0539">Nucleus</keyword>
<dbReference type="InterPro" id="IPR012677">
    <property type="entry name" value="Nucleotide-bd_a/b_plait_sf"/>
</dbReference>
<dbReference type="SUPFAM" id="SSF54928">
    <property type="entry name" value="RNA-binding domain, RBD"/>
    <property type="match status" value="4"/>
</dbReference>
<feature type="compositionally biased region" description="Basic and acidic residues" evidence="11">
    <location>
        <begin position="207"/>
        <end position="220"/>
    </location>
</feature>
<dbReference type="GO" id="GO:0006364">
    <property type="term" value="P:rRNA processing"/>
    <property type="evidence" value="ECO:0007669"/>
    <property type="project" value="UniProtKB-KW"/>
</dbReference>
<evidence type="ECO:0000256" key="8">
    <source>
        <dbReference type="ARBA" id="ARBA00023274"/>
    </source>
</evidence>
<evidence type="ECO:0000256" key="9">
    <source>
        <dbReference type="PROSITE-ProRule" id="PRU00176"/>
    </source>
</evidence>
<dbReference type="InterPro" id="IPR000504">
    <property type="entry name" value="RRM_dom"/>
</dbReference>
<accession>A0A167DUZ1</accession>
<evidence type="ECO:0000256" key="5">
    <source>
        <dbReference type="ARBA" id="ARBA00022737"/>
    </source>
</evidence>
<proteinExistence type="inferred from homology"/>
<evidence type="ECO:0000313" key="14">
    <source>
        <dbReference type="Proteomes" id="UP000189580"/>
    </source>
</evidence>
<dbReference type="RefSeq" id="XP_018735799.1">
    <property type="nucleotide sequence ID" value="XM_018878502.1"/>
</dbReference>
<keyword evidence="14" id="KW-1185">Reference proteome</keyword>
<dbReference type="InterPro" id="IPR035979">
    <property type="entry name" value="RBD_domain_sf"/>
</dbReference>
<dbReference type="SMART" id="SM00361">
    <property type="entry name" value="RRM_1"/>
    <property type="match status" value="2"/>
</dbReference>
<dbReference type="Gene3D" id="3.30.70.330">
    <property type="match status" value="5"/>
</dbReference>
<dbReference type="CDD" id="cd12320">
    <property type="entry name" value="RRM6_RBM19_RRM5_MRD1"/>
    <property type="match status" value="1"/>
</dbReference>
<dbReference type="PANTHER" id="PTHR48039">
    <property type="entry name" value="RNA-BINDING MOTIF PROTEIN 14B"/>
    <property type="match status" value="1"/>
</dbReference>
<keyword evidence="8" id="KW-0687">Ribonucleoprotein</keyword>
<dbReference type="PROSITE" id="PS50102">
    <property type="entry name" value="RRM"/>
    <property type="match status" value="5"/>
</dbReference>